<dbReference type="GO" id="GO:0003677">
    <property type="term" value="F:DNA binding"/>
    <property type="evidence" value="ECO:0007669"/>
    <property type="project" value="InterPro"/>
</dbReference>
<keyword evidence="2" id="KW-1185">Reference proteome</keyword>
<dbReference type="SUPFAM" id="SSF47413">
    <property type="entry name" value="lambda repressor-like DNA-binding domains"/>
    <property type="match status" value="1"/>
</dbReference>
<dbReference type="InterPro" id="IPR031856">
    <property type="entry name" value="YdaS_toxin-like"/>
</dbReference>
<proteinExistence type="predicted"/>
<dbReference type="Pfam" id="PF15943">
    <property type="entry name" value="YdaS_toxin"/>
    <property type="match status" value="1"/>
</dbReference>
<name>A0A844GGR4_9NEIS</name>
<evidence type="ECO:0000313" key="2">
    <source>
        <dbReference type="Proteomes" id="UP000446658"/>
    </source>
</evidence>
<gene>
    <name evidence="1" type="ORF">GKE73_16790</name>
</gene>
<dbReference type="AlphaFoldDB" id="A0A844GGR4"/>
<protein>
    <recommendedName>
        <fullName evidence="3">HTH cro/C1-type domain-containing protein</fullName>
    </recommendedName>
</protein>
<dbReference type="Gene3D" id="1.10.260.40">
    <property type="entry name" value="lambda repressor-like DNA-binding domains"/>
    <property type="match status" value="1"/>
</dbReference>
<dbReference type="InterPro" id="IPR001387">
    <property type="entry name" value="Cro/C1-type_HTH"/>
</dbReference>
<accession>A0A844GGR4</accession>
<dbReference type="RefSeq" id="WP_376767398.1">
    <property type="nucleotide sequence ID" value="NZ_WLYX01000001.1"/>
</dbReference>
<evidence type="ECO:0008006" key="3">
    <source>
        <dbReference type="Google" id="ProtNLM"/>
    </source>
</evidence>
<dbReference type="EMBL" id="WLYX01000001">
    <property type="protein sequence ID" value="MTD34077.1"/>
    <property type="molecule type" value="Genomic_DNA"/>
</dbReference>
<evidence type="ECO:0000313" key="1">
    <source>
        <dbReference type="EMBL" id="MTD34077.1"/>
    </source>
</evidence>
<dbReference type="InterPro" id="IPR010982">
    <property type="entry name" value="Lambda_DNA-bd_dom_sf"/>
</dbReference>
<reference evidence="1 2" key="1">
    <citation type="submission" date="2019-11" db="EMBL/GenBank/DDBJ databases">
        <title>Draft genome sequence of Paludibacterium sp. dN18-1.</title>
        <authorList>
            <person name="Im W.-T."/>
        </authorList>
    </citation>
    <scope>NUCLEOTIDE SEQUENCE [LARGE SCALE GENOMIC DNA]</scope>
    <source>
        <strain evidence="2">dN 18-1</strain>
    </source>
</reference>
<comment type="caution">
    <text evidence="1">The sequence shown here is derived from an EMBL/GenBank/DDBJ whole genome shotgun (WGS) entry which is preliminary data.</text>
</comment>
<sequence>MTIDQYLAKHKITKTSFAKKLGVPIALVSQWSTGVRKIPPRKCVAIHEMTHGELRCDQLLPEFPWEKIARLMINSEKNL</sequence>
<dbReference type="CDD" id="cd00093">
    <property type="entry name" value="HTH_XRE"/>
    <property type="match status" value="1"/>
</dbReference>
<organism evidence="1 2">
    <name type="scientific">Paludibacterium denitrificans</name>
    <dbReference type="NCBI Taxonomy" id="2675226"/>
    <lineage>
        <taxon>Bacteria</taxon>
        <taxon>Pseudomonadati</taxon>
        <taxon>Pseudomonadota</taxon>
        <taxon>Betaproteobacteria</taxon>
        <taxon>Neisseriales</taxon>
        <taxon>Chromobacteriaceae</taxon>
        <taxon>Paludibacterium</taxon>
    </lineage>
</organism>
<dbReference type="Proteomes" id="UP000446658">
    <property type="component" value="Unassembled WGS sequence"/>
</dbReference>